<dbReference type="Pfam" id="PF00514">
    <property type="entry name" value="Arm"/>
    <property type="match status" value="1"/>
</dbReference>
<dbReference type="GO" id="GO:0061608">
    <property type="term" value="F:nuclear import signal receptor activity"/>
    <property type="evidence" value="ECO:0007669"/>
    <property type="project" value="InterPro"/>
</dbReference>
<dbReference type="InterPro" id="IPR011989">
    <property type="entry name" value="ARM-like"/>
</dbReference>
<reference evidence="5" key="1">
    <citation type="submission" date="2015-07" db="EMBL/GenBank/DDBJ databases">
        <title>MeaNS - Measles Nucleotide Surveillance Program.</title>
        <authorList>
            <person name="Tran T."/>
            <person name="Druce J."/>
        </authorList>
    </citation>
    <scope>NUCLEOTIDE SEQUENCE</scope>
    <source>
        <strain evidence="5">UCB-OBI-ISO-001</strain>
        <tissue evidence="5">Gonad</tissue>
    </source>
</reference>
<gene>
    <name evidence="5" type="ORF">OCBIM_22026377mg</name>
</gene>
<dbReference type="InterPro" id="IPR016024">
    <property type="entry name" value="ARM-type_fold"/>
</dbReference>
<dbReference type="PANTHER" id="PTHR16356:SF1">
    <property type="entry name" value="TRANSMEMBRANE AND COILED-COIL DOMAIN-CONTAINING PROTEIN 6"/>
    <property type="match status" value="1"/>
</dbReference>
<sequence>MSSRKERFKTYSRRTGTCGGIDELRHRRREDEIVIRKEKRDWILNSKRFRYDEPTDEISEQEVIAATQDLLKGCDRCIEKLQLLRRAFSQGSLYIDAFFSVENVLPCLVGLFTGPDPDVQLEAAWCLTNLSAGMHHYTTAIAKIAAPYLITYLSSNNHFLQDQSAWAVGNLAGDSKECQDLLHTQGAVSPLINLLQSPVPSVVQSASFALSNLARENPSIQRTMLDNNILSNIIPFLHIHFNSFDILCELGWVLTYLTASSEYVDELVAVGLLTRLLNLLDNYAAEEQNNGQVITPLLRAVGNICAGQDDYSVQAANDPDFFSSLNAFLHSKHRHIIKETLWVLSNMAAIADVSMRILHSDLLSSVTKLLVSTFDIRIEVVYLLCNLGSHSSSHCSLLAPLKIIPQMVVMLKSSDLESLSLALYFCEMMCRLTVEGQQQFEECGGIGYLEGLEYHSNEAIQTQANEMLETYFFLGDENVDQELDEFQQH</sequence>
<dbReference type="GO" id="GO:0005737">
    <property type="term" value="C:cytoplasm"/>
    <property type="evidence" value="ECO:0007669"/>
    <property type="project" value="InterPro"/>
</dbReference>
<dbReference type="InterPro" id="IPR024931">
    <property type="entry name" value="Importin_alpha"/>
</dbReference>
<organism evidence="5">
    <name type="scientific">Octopus bimaculoides</name>
    <name type="common">California two-spotted octopus</name>
    <dbReference type="NCBI Taxonomy" id="37653"/>
    <lineage>
        <taxon>Eukaryota</taxon>
        <taxon>Metazoa</taxon>
        <taxon>Spiralia</taxon>
        <taxon>Lophotrochozoa</taxon>
        <taxon>Mollusca</taxon>
        <taxon>Cephalopoda</taxon>
        <taxon>Coleoidea</taxon>
        <taxon>Octopodiformes</taxon>
        <taxon>Octopoda</taxon>
        <taxon>Incirrata</taxon>
        <taxon>Octopodidae</taxon>
        <taxon>Octopus</taxon>
    </lineage>
</organism>
<dbReference type="PIRSF" id="PIRSF005673">
    <property type="entry name" value="Importin_alpha"/>
    <property type="match status" value="1"/>
</dbReference>
<evidence type="ECO:0000256" key="1">
    <source>
        <dbReference type="PIRNR" id="PIRNR005673"/>
    </source>
</evidence>
<dbReference type="STRING" id="37653.A0A0L8IA78"/>
<accession>A0A0L8IA78</accession>
<dbReference type="InterPro" id="IPR032413">
    <property type="entry name" value="Arm_3"/>
</dbReference>
<dbReference type="EMBL" id="KQ416188">
    <property type="protein sequence ID" value="KOF98309.1"/>
    <property type="molecule type" value="Genomic_DNA"/>
</dbReference>
<dbReference type="PROSITE" id="PS50176">
    <property type="entry name" value="ARM_REPEAT"/>
    <property type="match status" value="1"/>
</dbReference>
<evidence type="ECO:0000256" key="2">
    <source>
        <dbReference type="PROSITE-ProRule" id="PRU00259"/>
    </source>
</evidence>
<dbReference type="PROSITE" id="PS51214">
    <property type="entry name" value="IBB"/>
    <property type="match status" value="1"/>
</dbReference>
<evidence type="ECO:0000259" key="4">
    <source>
        <dbReference type="PROSITE" id="PS51214"/>
    </source>
</evidence>
<feature type="repeat" description="ARM" evidence="2">
    <location>
        <begin position="186"/>
        <end position="214"/>
    </location>
</feature>
<comment type="similarity">
    <text evidence="1">Belongs to the importin alpha family.</text>
</comment>
<dbReference type="Pfam" id="PF13513">
    <property type="entry name" value="HEAT_EZ"/>
    <property type="match status" value="1"/>
</dbReference>
<dbReference type="InterPro" id="IPR000225">
    <property type="entry name" value="Armadillo"/>
</dbReference>
<dbReference type="KEGG" id="obi:106878161"/>
<evidence type="ECO:0000256" key="3">
    <source>
        <dbReference type="PROSITE-ProRule" id="PRU00561"/>
    </source>
</evidence>
<dbReference type="GO" id="GO:0006606">
    <property type="term" value="P:protein import into nucleus"/>
    <property type="evidence" value="ECO:0007669"/>
    <property type="project" value="InterPro"/>
</dbReference>
<dbReference type="Pfam" id="PF16186">
    <property type="entry name" value="Arm_3"/>
    <property type="match status" value="1"/>
</dbReference>
<dbReference type="AlphaFoldDB" id="A0A0L8IA78"/>
<dbReference type="PANTHER" id="PTHR16356">
    <property type="entry name" value="TRANSMEMBRANE AND COILED-COIL DOMAIN-CONTAINING PROTEIN 6 TMCO6"/>
    <property type="match status" value="1"/>
</dbReference>
<dbReference type="Gene3D" id="1.25.10.10">
    <property type="entry name" value="Leucine-rich Repeat Variant"/>
    <property type="match status" value="1"/>
</dbReference>
<keyword evidence="1" id="KW-0653">Protein transport</keyword>
<name>A0A0L8IA78_OCTBM</name>
<dbReference type="InterPro" id="IPR002652">
    <property type="entry name" value="Importin-a_IBB"/>
</dbReference>
<dbReference type="OMA" id="QMRNMAN"/>
<dbReference type="SMART" id="SM00185">
    <property type="entry name" value="ARM"/>
    <property type="match status" value="5"/>
</dbReference>
<proteinExistence type="inferred from homology"/>
<keyword evidence="1 3" id="KW-0813">Transport</keyword>
<dbReference type="SUPFAM" id="SSF48371">
    <property type="entry name" value="ARM repeat"/>
    <property type="match status" value="1"/>
</dbReference>
<feature type="domain" description="IBB" evidence="4">
    <location>
        <begin position="1"/>
        <end position="57"/>
    </location>
</feature>
<evidence type="ECO:0000313" key="5">
    <source>
        <dbReference type="EMBL" id="KOF98309.1"/>
    </source>
</evidence>
<dbReference type="OrthoDB" id="21522at2759"/>
<protein>
    <recommendedName>
        <fullName evidence="1">Importin subunit alpha</fullName>
    </recommendedName>
</protein>